<dbReference type="Gene3D" id="3.80.10.10">
    <property type="entry name" value="Ribonuclease Inhibitor"/>
    <property type="match status" value="3"/>
</dbReference>
<dbReference type="InterPro" id="IPR017241">
    <property type="entry name" value="Toll-like_receptor"/>
</dbReference>
<organism evidence="14 15">
    <name type="scientific">Ridgeia piscesae</name>
    <name type="common">Tubeworm</name>
    <dbReference type="NCBI Taxonomy" id="27915"/>
    <lineage>
        <taxon>Eukaryota</taxon>
        <taxon>Metazoa</taxon>
        <taxon>Spiralia</taxon>
        <taxon>Lophotrochozoa</taxon>
        <taxon>Annelida</taxon>
        <taxon>Polychaeta</taxon>
        <taxon>Sedentaria</taxon>
        <taxon>Canalipalpata</taxon>
        <taxon>Sabellida</taxon>
        <taxon>Siboglinidae</taxon>
        <taxon>Ridgeia</taxon>
    </lineage>
</organism>
<dbReference type="SUPFAM" id="SSF52200">
    <property type="entry name" value="Toll/Interleukin receptor TIR domain"/>
    <property type="match status" value="1"/>
</dbReference>
<comment type="similarity">
    <text evidence="2">Belongs to the Toll-like receptor family.</text>
</comment>
<keyword evidence="8 11" id="KW-0472">Membrane</keyword>
<dbReference type="Pfam" id="PF13855">
    <property type="entry name" value="LRR_8"/>
    <property type="match status" value="2"/>
</dbReference>
<keyword evidence="7 11" id="KW-1133">Transmembrane helix</keyword>
<reference evidence="14" key="1">
    <citation type="journal article" date="2023" name="Mol. Biol. Evol.">
        <title>Third-Generation Sequencing Reveals the Adaptive Role of the Epigenome in Three Deep-Sea Polychaetes.</title>
        <authorList>
            <person name="Perez M."/>
            <person name="Aroh O."/>
            <person name="Sun Y."/>
            <person name="Lan Y."/>
            <person name="Juniper S.K."/>
            <person name="Young C.R."/>
            <person name="Angers B."/>
            <person name="Qian P.Y."/>
        </authorList>
    </citation>
    <scope>NUCLEOTIDE SEQUENCE</scope>
    <source>
        <strain evidence="14">R07B-5</strain>
    </source>
</reference>
<feature type="signal peptide" evidence="12">
    <location>
        <begin position="1"/>
        <end position="21"/>
    </location>
</feature>
<evidence type="ECO:0000256" key="6">
    <source>
        <dbReference type="ARBA" id="ARBA00022737"/>
    </source>
</evidence>
<keyword evidence="9" id="KW-0675">Receptor</keyword>
<evidence type="ECO:0000256" key="7">
    <source>
        <dbReference type="ARBA" id="ARBA00022989"/>
    </source>
</evidence>
<comment type="subcellular location">
    <subcellularLocation>
        <location evidence="1">Membrane</location>
        <topology evidence="1">Single-pass type I membrane protein</topology>
    </subcellularLocation>
</comment>
<dbReference type="AlphaFoldDB" id="A0AAD9UER1"/>
<feature type="chain" id="PRO_5042224530" description="TIR domain-containing protein" evidence="12">
    <location>
        <begin position="22"/>
        <end position="887"/>
    </location>
</feature>
<evidence type="ECO:0000256" key="9">
    <source>
        <dbReference type="ARBA" id="ARBA00023170"/>
    </source>
</evidence>
<dbReference type="Proteomes" id="UP001209878">
    <property type="component" value="Unassembled WGS sequence"/>
</dbReference>
<evidence type="ECO:0000256" key="11">
    <source>
        <dbReference type="SAM" id="Phobius"/>
    </source>
</evidence>
<protein>
    <recommendedName>
        <fullName evidence="13">TIR domain-containing protein</fullName>
    </recommendedName>
</protein>
<dbReference type="InterPro" id="IPR032675">
    <property type="entry name" value="LRR_dom_sf"/>
</dbReference>
<dbReference type="InterPro" id="IPR035897">
    <property type="entry name" value="Toll_tir_struct_dom_sf"/>
</dbReference>
<evidence type="ECO:0000256" key="12">
    <source>
        <dbReference type="SAM" id="SignalP"/>
    </source>
</evidence>
<dbReference type="EMBL" id="JAODUO010000190">
    <property type="protein sequence ID" value="KAK2186737.1"/>
    <property type="molecule type" value="Genomic_DNA"/>
</dbReference>
<dbReference type="InterPro" id="IPR003591">
    <property type="entry name" value="Leu-rich_rpt_typical-subtyp"/>
</dbReference>
<evidence type="ECO:0000259" key="13">
    <source>
        <dbReference type="PROSITE" id="PS50104"/>
    </source>
</evidence>
<dbReference type="GO" id="GO:0005886">
    <property type="term" value="C:plasma membrane"/>
    <property type="evidence" value="ECO:0007669"/>
    <property type="project" value="TreeGrafter"/>
</dbReference>
<accession>A0AAD9UER1</accession>
<dbReference type="PANTHER" id="PTHR24365">
    <property type="entry name" value="TOLL-LIKE RECEPTOR"/>
    <property type="match status" value="1"/>
</dbReference>
<feature type="transmembrane region" description="Helical" evidence="11">
    <location>
        <begin position="655"/>
        <end position="675"/>
    </location>
</feature>
<evidence type="ECO:0000256" key="5">
    <source>
        <dbReference type="ARBA" id="ARBA00022729"/>
    </source>
</evidence>
<dbReference type="PANTHER" id="PTHR24365:SF541">
    <property type="entry name" value="PROTEIN TOLL-RELATED"/>
    <property type="match status" value="1"/>
</dbReference>
<evidence type="ECO:0000256" key="4">
    <source>
        <dbReference type="ARBA" id="ARBA00022692"/>
    </source>
</evidence>
<evidence type="ECO:0000256" key="2">
    <source>
        <dbReference type="ARBA" id="ARBA00009634"/>
    </source>
</evidence>
<gene>
    <name evidence="14" type="ORF">NP493_190g00016</name>
</gene>
<evidence type="ECO:0000313" key="14">
    <source>
        <dbReference type="EMBL" id="KAK2186737.1"/>
    </source>
</evidence>
<keyword evidence="15" id="KW-1185">Reference proteome</keyword>
<name>A0AAD9UER1_RIDPI</name>
<dbReference type="GO" id="GO:0004888">
    <property type="term" value="F:transmembrane signaling receptor activity"/>
    <property type="evidence" value="ECO:0007669"/>
    <property type="project" value="InterPro"/>
</dbReference>
<evidence type="ECO:0000256" key="10">
    <source>
        <dbReference type="ARBA" id="ARBA00023180"/>
    </source>
</evidence>
<keyword evidence="4 11" id="KW-0812">Transmembrane</keyword>
<keyword evidence="3" id="KW-0433">Leucine-rich repeat</keyword>
<evidence type="ECO:0000313" key="15">
    <source>
        <dbReference type="Proteomes" id="UP001209878"/>
    </source>
</evidence>
<comment type="caution">
    <text evidence="14">The sequence shown here is derived from an EMBL/GenBank/DDBJ whole genome shotgun (WGS) entry which is preliminary data.</text>
</comment>
<dbReference type="SUPFAM" id="SSF52058">
    <property type="entry name" value="L domain-like"/>
    <property type="match status" value="2"/>
</dbReference>
<evidence type="ECO:0000256" key="3">
    <source>
        <dbReference type="ARBA" id="ARBA00022614"/>
    </source>
</evidence>
<dbReference type="SMART" id="SM00369">
    <property type="entry name" value="LRR_TYP"/>
    <property type="match status" value="8"/>
</dbReference>
<dbReference type="PROSITE" id="PS50104">
    <property type="entry name" value="TIR"/>
    <property type="match status" value="1"/>
</dbReference>
<dbReference type="InterPro" id="IPR001611">
    <property type="entry name" value="Leu-rich_rpt"/>
</dbReference>
<sequence>MTMQRTLTIVTLLCNLSMLDSRRLCDEIRTSGGHPNNTRESVSYVNVDCRSRKLLRVPTYLSNNVTQLDLGGNKLSLIRENDFVNIQYLRVLILADNSISRLEGRCFLHLSYLERLDLRNNDVTSFTQDVFVGLKSLRVLELSRLPLTSYPTEFVSYTRELRVLSLSAIGDATIAAEYTRLSRLETLDLNDWTGSFRKITTAMLDDIRTSNITTLSIRNMHDVNEIEAGAFSHMSNLRSLILACNDRLSFGATVAALAATTNTSVENVVLDGTSPTVSAFNESAFCSGFWRRIRRLSVRKNKFSTMSFNYVGCLKELRAFVMDYNSPNGLTPSFMSPSKAFPNLQLFSYSHMTTQSYDENYDSLYCQSRQDRFSVEDYFPAPPAALSKLQEQTPRKPCGEDFVNYLFPHSLEYLYLVDLSLKSSGEILGDYCLANVRFLNMSYNKLTFPSCVTCHMVGRSRLEILDTSHGKLQHVTGNFMKYPQLRFLNLSHNNLGASESDFGETFIHLIRLEDINLSHNKLKSISPKAFQRCTHLRRLNLANNELTQFDLNIRHMSMLEYIDVSENRLFRLSGVFTSKLNEQFQIQTFELNLRGNVLVCNCISVVFVRWVASTKVLLTDRDKLKCLYGDRRDVSVTGIAINELEAGCDVTINQLIVFVPIIVAVVLVSIMAWLMRYHRWYIKYHLTLCWKVEGATTTHDQENWCDAMVLYFMHSVNPCDQGGVARISRWVCTRLLPRAEDKWGLRLYVGDRDDLGGASKMHNFVRGFQSSDKVVVCLTREFIDDSDCMNYLATALDSSKPLSKYIFVLFDDIQPTSVPRRLRQLLLPDSPSIQITWDGVKDEGDSAHDTFWRRMRDALMHDPDQERCRRRFDTIPLLVSIHDNNMS</sequence>
<dbReference type="InterPro" id="IPR000157">
    <property type="entry name" value="TIR_dom"/>
</dbReference>
<keyword evidence="5 12" id="KW-0732">Signal</keyword>
<proteinExistence type="inferred from homology"/>
<dbReference type="GO" id="GO:0006955">
    <property type="term" value="P:immune response"/>
    <property type="evidence" value="ECO:0007669"/>
    <property type="project" value="InterPro"/>
</dbReference>
<feature type="domain" description="TIR" evidence="13">
    <location>
        <begin position="712"/>
        <end position="859"/>
    </location>
</feature>
<evidence type="ECO:0000256" key="8">
    <source>
        <dbReference type="ARBA" id="ARBA00023136"/>
    </source>
</evidence>
<dbReference type="Gene3D" id="3.40.50.10140">
    <property type="entry name" value="Toll/interleukin-1 receptor homology (TIR) domain"/>
    <property type="match status" value="1"/>
</dbReference>
<dbReference type="PIRSF" id="PIRSF037595">
    <property type="entry name" value="Toll-like_receptor"/>
    <property type="match status" value="1"/>
</dbReference>
<evidence type="ECO:0000256" key="1">
    <source>
        <dbReference type="ARBA" id="ARBA00004479"/>
    </source>
</evidence>
<dbReference type="PROSITE" id="PS51450">
    <property type="entry name" value="LRR"/>
    <property type="match status" value="1"/>
</dbReference>
<keyword evidence="10" id="KW-0325">Glycoprotein</keyword>
<keyword evidence="6" id="KW-0677">Repeat</keyword>
<dbReference type="GO" id="GO:0002224">
    <property type="term" value="P:toll-like receptor signaling pathway"/>
    <property type="evidence" value="ECO:0007669"/>
    <property type="project" value="InterPro"/>
</dbReference>